<feature type="compositionally biased region" description="Polar residues" evidence="1">
    <location>
        <begin position="606"/>
        <end position="617"/>
    </location>
</feature>
<evidence type="ECO:0000256" key="1">
    <source>
        <dbReference type="SAM" id="MobiDB-lite"/>
    </source>
</evidence>
<protein>
    <submittedName>
        <fullName evidence="3">Uncharacterized protein</fullName>
    </submittedName>
</protein>
<feature type="compositionally biased region" description="Polar residues" evidence="1">
    <location>
        <begin position="202"/>
        <end position="235"/>
    </location>
</feature>
<feature type="compositionally biased region" description="Basic and acidic residues" evidence="1">
    <location>
        <begin position="618"/>
        <end position="630"/>
    </location>
</feature>
<keyword evidence="2" id="KW-0472">Membrane</keyword>
<feature type="compositionally biased region" description="Polar residues" evidence="1">
    <location>
        <begin position="1105"/>
        <end position="1116"/>
    </location>
</feature>
<feature type="compositionally biased region" description="Polar residues" evidence="1">
    <location>
        <begin position="154"/>
        <end position="170"/>
    </location>
</feature>
<feature type="region of interest" description="Disordered" evidence="1">
    <location>
        <begin position="594"/>
        <end position="808"/>
    </location>
</feature>
<dbReference type="Proteomes" id="UP000799757">
    <property type="component" value="Unassembled WGS sequence"/>
</dbReference>
<feature type="compositionally biased region" description="Low complexity" evidence="1">
    <location>
        <begin position="957"/>
        <end position="967"/>
    </location>
</feature>
<feature type="transmembrane region" description="Helical" evidence="2">
    <location>
        <begin position="1300"/>
        <end position="1327"/>
    </location>
</feature>
<feature type="region of interest" description="Disordered" evidence="1">
    <location>
        <begin position="1046"/>
        <end position="1171"/>
    </location>
</feature>
<gene>
    <name evidence="3" type="ORF">K505DRAFT_346220</name>
</gene>
<feature type="compositionally biased region" description="Acidic residues" evidence="1">
    <location>
        <begin position="669"/>
        <end position="678"/>
    </location>
</feature>
<feature type="transmembrane region" description="Helical" evidence="2">
    <location>
        <begin position="1259"/>
        <end position="1279"/>
    </location>
</feature>
<accession>A0A6A6XR95</accession>
<feature type="compositionally biased region" description="Low complexity" evidence="1">
    <location>
        <begin position="1073"/>
        <end position="1084"/>
    </location>
</feature>
<feature type="compositionally biased region" description="Basic and acidic residues" evidence="1">
    <location>
        <begin position="935"/>
        <end position="944"/>
    </location>
</feature>
<feature type="region of interest" description="Disordered" evidence="1">
    <location>
        <begin position="896"/>
        <end position="979"/>
    </location>
</feature>
<feature type="region of interest" description="Disordered" evidence="1">
    <location>
        <begin position="202"/>
        <end position="273"/>
    </location>
</feature>
<feature type="region of interest" description="Disordered" evidence="1">
    <location>
        <begin position="456"/>
        <end position="480"/>
    </location>
</feature>
<dbReference type="OrthoDB" id="5353066at2759"/>
<keyword evidence="2" id="KW-0812">Transmembrane</keyword>
<keyword evidence="2" id="KW-1133">Transmembrane helix</keyword>
<feature type="region of interest" description="Disordered" evidence="1">
    <location>
        <begin position="148"/>
        <end position="170"/>
    </location>
</feature>
<proteinExistence type="predicted"/>
<feature type="compositionally biased region" description="Polar residues" evidence="1">
    <location>
        <begin position="463"/>
        <end position="474"/>
    </location>
</feature>
<feature type="region of interest" description="Disordered" evidence="1">
    <location>
        <begin position="550"/>
        <end position="578"/>
    </location>
</feature>
<dbReference type="EMBL" id="MU001773">
    <property type="protein sequence ID" value="KAF2798942.1"/>
    <property type="molecule type" value="Genomic_DNA"/>
</dbReference>
<evidence type="ECO:0000313" key="3">
    <source>
        <dbReference type="EMBL" id="KAF2798942.1"/>
    </source>
</evidence>
<sequence>MAASMPYSHSPRLSQNSLRRAYALDPATPVHSPHHSVHSSTSSRTPLHTLSIHEYRKQQNTPTASSYSGTPAGKTLRRKPAASALNEVERVPSISRTPLSVSRAPLRPLHFSQSAHQLTAHQRLPPSPPHFSQQQDLPDHLFRSQTAEPRDIDQSPNVTHSLSFRSDSTGKVSNFKSIKRLPKPQPFATGFAQNTPLAFATSARSLSPPRATSFSDLEPQLSSDAQTPSTFSLSRFPQPPHVIDPSLSPPIDENAPPPPRMSTSYTTTAPATPPATPAVIHYRGTSFDLVNPHDSLLFHDIVTPSRDLDSTDYLLLQSPEDSDVMAPKRSLYGDLNAAYSSITKRPEDSPSTSYLNLPLPPRPAAMSPGSSQYSSPTFSLESNLAVSPLTVRKLPPTESRFSLAQLTRNLTRKLVKTPEPASHELRDLPRVATPRLDGQYPRPLNETYPMAPITYDHPVFRSPNPQRSSQQESEFSVEHPRFFTRRVESVPLSSMVPDDSSIQIGRGGDSPHPHTSYARGSMSEGHLLSKPYYEDMASIYPGSSIYSHDGDDEARGYPSSLHSKRMSNPFGPLSLDTTPFPVEYNRDSIYSYAPSKRASRRSSRPLTQNNFRLSKPQGSEKTDTISKFIDRYGNSLPVADSGNLEESEPAEQPQPGMGESSFSQFDFGLQDDDDEMDQSEVSIIPPLQPGRGRKPTITQVAGSPPRTRPPLAPAFEYDEEPRPVPSSEASRMFSGASSYGDTRQLLQLSPTKAVGSSALAPPVSRPMLEPSSSYSQPSDQVRLEPSSSYSQRSGEASPHTPQEALDHAERIFGEAAVTSNDAAIPAMWARRGSGNLLRNRDLDTSTSGNAEDAEEEKGDWETVGSGNRLGRYSIGDSIADYSSTDDSRDSLGFTTGGSLPVLGNQPADLDSSFYHHPSPLPPHRHPFSSSPPGIDTRDNVRTAPHEAPSSPFPSSPPLSSTVPLLHPRNPNPEHFGNFDQTNHVAPWAALQYTLSDKETQELLNSGPNDEILYEGEQGLSDLTSSSSIQQKTPGLVRENTFEKFSVLGPRGNLTGTPQGTGMNEVGSSVADNSSPGAPFSSSPFDRLQRPRSGFPGFYVAPGRTMSVTRIRTSHTPPTQPDHDRSPSEVTLFPGRWNVQPPLEPSPSLDRRRSVKSPTSPGRRASRAAVHGQTKLRDMILAPDNHTVTSSQATHVSNFMSGHCVRPSTSNTDTPLNPVNPVFSEISLKPNLANEHSPHLLCPERALDPKTEEERRRASWILFSLFCLLPPMLILYRWFGDPTLASLTNGRLGHCSDKPKRIALVAGIAVNIGLVSLILLPIIIAHVAGVL</sequence>
<feature type="compositionally biased region" description="Polar residues" evidence="1">
    <location>
        <begin position="770"/>
        <end position="794"/>
    </location>
</feature>
<feature type="compositionally biased region" description="Polar residues" evidence="1">
    <location>
        <begin position="58"/>
        <end position="69"/>
    </location>
</feature>
<evidence type="ECO:0000313" key="4">
    <source>
        <dbReference type="Proteomes" id="UP000799757"/>
    </source>
</evidence>
<evidence type="ECO:0000256" key="2">
    <source>
        <dbReference type="SAM" id="Phobius"/>
    </source>
</evidence>
<feature type="compositionally biased region" description="Polar residues" evidence="1">
    <location>
        <begin position="342"/>
        <end position="355"/>
    </location>
</feature>
<feature type="region of interest" description="Disordered" evidence="1">
    <location>
        <begin position="494"/>
        <end position="522"/>
    </location>
</feature>
<reference evidence="3" key="1">
    <citation type="journal article" date="2020" name="Stud. Mycol.">
        <title>101 Dothideomycetes genomes: a test case for predicting lifestyles and emergence of pathogens.</title>
        <authorList>
            <person name="Haridas S."/>
            <person name="Albert R."/>
            <person name="Binder M."/>
            <person name="Bloem J."/>
            <person name="Labutti K."/>
            <person name="Salamov A."/>
            <person name="Andreopoulos B."/>
            <person name="Baker S."/>
            <person name="Barry K."/>
            <person name="Bills G."/>
            <person name="Bluhm B."/>
            <person name="Cannon C."/>
            <person name="Castanera R."/>
            <person name="Culley D."/>
            <person name="Daum C."/>
            <person name="Ezra D."/>
            <person name="Gonzalez J."/>
            <person name="Henrissat B."/>
            <person name="Kuo A."/>
            <person name="Liang C."/>
            <person name="Lipzen A."/>
            <person name="Lutzoni F."/>
            <person name="Magnuson J."/>
            <person name="Mondo S."/>
            <person name="Nolan M."/>
            <person name="Ohm R."/>
            <person name="Pangilinan J."/>
            <person name="Park H.-J."/>
            <person name="Ramirez L."/>
            <person name="Alfaro M."/>
            <person name="Sun H."/>
            <person name="Tritt A."/>
            <person name="Yoshinaga Y."/>
            <person name="Zwiers L.-H."/>
            <person name="Turgeon B."/>
            <person name="Goodwin S."/>
            <person name="Spatafora J."/>
            <person name="Crous P."/>
            <person name="Grigoriev I."/>
        </authorList>
    </citation>
    <scope>NUCLEOTIDE SEQUENCE</scope>
    <source>
        <strain evidence="3">CBS 109.77</strain>
    </source>
</reference>
<feature type="compositionally biased region" description="Polar residues" evidence="1">
    <location>
        <begin position="1053"/>
        <end position="1072"/>
    </location>
</feature>
<feature type="region of interest" description="Disordered" evidence="1">
    <location>
        <begin position="1"/>
        <end position="89"/>
    </location>
</feature>
<organism evidence="3 4">
    <name type="scientific">Melanomma pulvis-pyrius CBS 109.77</name>
    <dbReference type="NCBI Taxonomy" id="1314802"/>
    <lineage>
        <taxon>Eukaryota</taxon>
        <taxon>Fungi</taxon>
        <taxon>Dikarya</taxon>
        <taxon>Ascomycota</taxon>
        <taxon>Pezizomycotina</taxon>
        <taxon>Dothideomycetes</taxon>
        <taxon>Pleosporomycetidae</taxon>
        <taxon>Pleosporales</taxon>
        <taxon>Melanommataceae</taxon>
        <taxon>Melanomma</taxon>
    </lineage>
</organism>
<name>A0A6A6XR95_9PLEO</name>
<feature type="region of interest" description="Disordered" evidence="1">
    <location>
        <begin position="342"/>
        <end position="374"/>
    </location>
</feature>
<feature type="region of interest" description="Disordered" evidence="1">
    <location>
        <begin position="115"/>
        <end position="136"/>
    </location>
</feature>
<feature type="region of interest" description="Disordered" evidence="1">
    <location>
        <begin position="837"/>
        <end position="873"/>
    </location>
</feature>
<feature type="compositionally biased region" description="Polar residues" evidence="1">
    <location>
        <begin position="735"/>
        <end position="750"/>
    </location>
</feature>
<keyword evidence="4" id="KW-1185">Reference proteome</keyword>